<dbReference type="EMBL" id="CAJVPK010000486">
    <property type="protein sequence ID" value="CAG8516548.1"/>
    <property type="molecule type" value="Genomic_DNA"/>
</dbReference>
<reference evidence="3" key="1">
    <citation type="submission" date="2021-06" db="EMBL/GenBank/DDBJ databases">
        <authorList>
            <person name="Kallberg Y."/>
            <person name="Tangrot J."/>
            <person name="Rosling A."/>
        </authorList>
    </citation>
    <scope>NUCLEOTIDE SEQUENCE</scope>
    <source>
        <strain evidence="3">AZ414A</strain>
    </source>
</reference>
<dbReference type="InterPro" id="IPR029071">
    <property type="entry name" value="Ubiquitin-like_domsf"/>
</dbReference>
<dbReference type="Gene3D" id="3.10.20.90">
    <property type="entry name" value="Phosphatidylinositol 3-kinase Catalytic Subunit, Chain A, domain 1"/>
    <property type="match status" value="1"/>
</dbReference>
<keyword evidence="4" id="KW-1185">Reference proteome</keyword>
<dbReference type="AlphaFoldDB" id="A0A9N9A475"/>
<dbReference type="Proteomes" id="UP000789706">
    <property type="component" value="Unassembled WGS sequence"/>
</dbReference>
<evidence type="ECO:0000313" key="4">
    <source>
        <dbReference type="Proteomes" id="UP000789706"/>
    </source>
</evidence>
<feature type="compositionally biased region" description="Low complexity" evidence="1">
    <location>
        <begin position="14"/>
        <end position="32"/>
    </location>
</feature>
<organism evidence="3 4">
    <name type="scientific">Diversispora eburnea</name>
    <dbReference type="NCBI Taxonomy" id="1213867"/>
    <lineage>
        <taxon>Eukaryota</taxon>
        <taxon>Fungi</taxon>
        <taxon>Fungi incertae sedis</taxon>
        <taxon>Mucoromycota</taxon>
        <taxon>Glomeromycotina</taxon>
        <taxon>Glomeromycetes</taxon>
        <taxon>Diversisporales</taxon>
        <taxon>Diversisporaceae</taxon>
        <taxon>Diversispora</taxon>
    </lineage>
</organism>
<sequence length="123" mass="13512">MAHSESHSFFQADTTSSSNNSNITTTTSQQSQPVKKTSPHSKGEGERRGSGRGKWAEETPAAASCLKIVYRGRFLDEWKTLESNKIPCGQPTIAHLTIKDVMQLDNDDPKSSDNAPKCQCMIL</sequence>
<evidence type="ECO:0000256" key="1">
    <source>
        <dbReference type="SAM" id="MobiDB-lite"/>
    </source>
</evidence>
<evidence type="ECO:0000259" key="2">
    <source>
        <dbReference type="Pfam" id="PF13881"/>
    </source>
</evidence>
<feature type="domain" description="UBL3-like ubiquitin" evidence="2">
    <location>
        <begin position="56"/>
        <end position="120"/>
    </location>
</feature>
<dbReference type="InterPro" id="IPR039540">
    <property type="entry name" value="UBL3-like_ubiquitin_dom"/>
</dbReference>
<protein>
    <submittedName>
        <fullName evidence="3">6791_t:CDS:1</fullName>
    </submittedName>
</protein>
<dbReference type="SUPFAM" id="SSF54236">
    <property type="entry name" value="Ubiquitin-like"/>
    <property type="match status" value="1"/>
</dbReference>
<proteinExistence type="predicted"/>
<comment type="caution">
    <text evidence="3">The sequence shown here is derived from an EMBL/GenBank/DDBJ whole genome shotgun (WGS) entry which is preliminary data.</text>
</comment>
<gene>
    <name evidence="3" type="ORF">DEBURN_LOCUS5446</name>
</gene>
<feature type="compositionally biased region" description="Basic and acidic residues" evidence="1">
    <location>
        <begin position="41"/>
        <end position="57"/>
    </location>
</feature>
<evidence type="ECO:0000313" key="3">
    <source>
        <dbReference type="EMBL" id="CAG8516548.1"/>
    </source>
</evidence>
<dbReference type="OrthoDB" id="1043111at2759"/>
<accession>A0A9N9A475</accession>
<dbReference type="Pfam" id="PF13881">
    <property type="entry name" value="Rad60-SLD_2"/>
    <property type="match status" value="1"/>
</dbReference>
<feature type="region of interest" description="Disordered" evidence="1">
    <location>
        <begin position="1"/>
        <end position="59"/>
    </location>
</feature>
<name>A0A9N9A475_9GLOM</name>